<gene>
    <name evidence="3" type="ordered locus">Sterm_0381</name>
</gene>
<dbReference type="Proteomes" id="UP000000845">
    <property type="component" value="Chromosome"/>
</dbReference>
<dbReference type="GO" id="GO:0004115">
    <property type="term" value="F:3',5'-cyclic-AMP phosphodiesterase activity"/>
    <property type="evidence" value="ECO:0007669"/>
    <property type="project" value="UniProtKB-UniRule"/>
</dbReference>
<evidence type="ECO:0000313" key="3">
    <source>
        <dbReference type="EMBL" id="ACZ07265.1"/>
    </source>
</evidence>
<feature type="chain" id="PRO_5003020866" evidence="2">
    <location>
        <begin position="21"/>
        <end position="329"/>
    </location>
</feature>
<dbReference type="InterPro" id="IPR036866">
    <property type="entry name" value="RibonucZ/Hydroxyglut_hydro"/>
</dbReference>
<dbReference type="GO" id="GO:0047555">
    <property type="term" value="F:3',5'-cyclic-GMP phosphodiesterase activity"/>
    <property type="evidence" value="ECO:0007669"/>
    <property type="project" value="TreeGrafter"/>
</dbReference>
<reference evidence="4" key="1">
    <citation type="submission" date="2009-09" db="EMBL/GenBank/DDBJ databases">
        <title>The complete chromosome of Sebaldella termitidis ATCC 33386.</title>
        <authorList>
            <consortium name="US DOE Joint Genome Institute (JGI-PGF)"/>
            <person name="Lucas S."/>
            <person name="Copeland A."/>
            <person name="Lapidus A."/>
            <person name="Glavina del Rio T."/>
            <person name="Dalin E."/>
            <person name="Tice H."/>
            <person name="Bruce D."/>
            <person name="Goodwin L."/>
            <person name="Pitluck S."/>
            <person name="Kyrpides N."/>
            <person name="Mavromatis K."/>
            <person name="Ivanova N."/>
            <person name="Mikhailova N."/>
            <person name="Sims D."/>
            <person name="Meincke L."/>
            <person name="Brettin T."/>
            <person name="Detter J.C."/>
            <person name="Han C."/>
            <person name="Larimer F."/>
            <person name="Land M."/>
            <person name="Hauser L."/>
            <person name="Markowitz V."/>
            <person name="Cheng J.F."/>
            <person name="Hugenholtz P."/>
            <person name="Woyke T."/>
            <person name="Wu D."/>
            <person name="Eisen J.A."/>
        </authorList>
    </citation>
    <scope>NUCLEOTIDE SEQUENCE [LARGE SCALE GENOMIC DNA]</scope>
    <source>
        <strain evidence="4">ATCC 33386 / NCTC 11300</strain>
    </source>
</reference>
<evidence type="ECO:0000256" key="1">
    <source>
        <dbReference type="PIRNR" id="PIRNR000962"/>
    </source>
</evidence>
<feature type="signal peptide" evidence="2">
    <location>
        <begin position="1"/>
        <end position="20"/>
    </location>
</feature>
<dbReference type="RefSeq" id="WP_012859864.1">
    <property type="nucleotide sequence ID" value="NC_013517.1"/>
</dbReference>
<dbReference type="AlphaFoldDB" id="D1ALZ7"/>
<keyword evidence="4" id="KW-1185">Reference proteome</keyword>
<dbReference type="EMBL" id="CP001739">
    <property type="protein sequence ID" value="ACZ07265.1"/>
    <property type="molecule type" value="Genomic_DNA"/>
</dbReference>
<dbReference type="InterPro" id="IPR000396">
    <property type="entry name" value="Pdiesterase2"/>
</dbReference>
<dbReference type="PANTHER" id="PTHR28283">
    <property type="entry name" value="3',5'-CYCLIC-NUCLEOTIDE PHOSPHODIESTERASE 1"/>
    <property type="match status" value="1"/>
</dbReference>
<dbReference type="KEGG" id="str:Sterm_0381"/>
<accession>D1ALZ7</accession>
<dbReference type="PIRSF" id="PIRSF000962">
    <property type="entry name" value="Cyc_nuc_PDEase"/>
    <property type="match status" value="1"/>
</dbReference>
<protein>
    <submittedName>
        <fullName evidence="3">Cyclic-AMP phosphodiesterase</fullName>
        <ecNumber evidence="3">3.1.4.17</ecNumber>
    </submittedName>
</protein>
<dbReference type="CDD" id="cd07735">
    <property type="entry name" value="class_II_PDE_MBL-fold"/>
    <property type="match status" value="1"/>
</dbReference>
<organism evidence="3 4">
    <name type="scientific">Sebaldella termitidis (strain ATCC 33386 / NCTC 11300)</name>
    <dbReference type="NCBI Taxonomy" id="526218"/>
    <lineage>
        <taxon>Bacteria</taxon>
        <taxon>Fusobacteriati</taxon>
        <taxon>Fusobacteriota</taxon>
        <taxon>Fusobacteriia</taxon>
        <taxon>Fusobacteriales</taxon>
        <taxon>Leptotrichiaceae</taxon>
        <taxon>Sebaldella</taxon>
    </lineage>
</organism>
<dbReference type="GO" id="GO:1902660">
    <property type="term" value="P:negative regulation of glucose mediated signaling pathway"/>
    <property type="evidence" value="ECO:0007669"/>
    <property type="project" value="TreeGrafter"/>
</dbReference>
<dbReference type="STRING" id="526218.Sterm_0381"/>
<dbReference type="Pfam" id="PF02112">
    <property type="entry name" value="PDEase_II"/>
    <property type="match status" value="1"/>
</dbReference>
<dbReference type="GO" id="GO:0006198">
    <property type="term" value="P:cAMP catabolic process"/>
    <property type="evidence" value="ECO:0007669"/>
    <property type="project" value="UniProtKB-UniRule"/>
</dbReference>
<proteinExistence type="inferred from homology"/>
<dbReference type="PANTHER" id="PTHR28283:SF1">
    <property type="entry name" value="3',5'-CYCLIC-NUCLEOTIDE PHOSPHODIESTERASE 1"/>
    <property type="match status" value="1"/>
</dbReference>
<keyword evidence="1" id="KW-0114">cAMP</keyword>
<keyword evidence="1 3" id="KW-0378">Hydrolase</keyword>
<sequence length="329" mass="35912">MKRTFFTVLFGIIISVSAFAKTSFEIVALGVNGGVIDGNITSYLIRSTDENSYLALDAGTLLPGIEKAAAKGAFKNIAVPADSPLTLEGYVFKNAVKGYFISHGHLDHVSGLVISSTDDSKKNIYALQSVVDVLTNNYFNWKTWPNFSTSGEGFKLGQYTYKVLDPGKETAIEGTSLFGAALPLSHSNYESSMILVRKNKDYFAFFGDTGPDTVEKSTHLDTVWKTLGPKVKSKNLKGIIIEVSYQNGIADKDLFGHLTPEWLLKELQNLEKYSGGKGSLKGLNVIISHVKPTLNKNTDIRSSILGQLKNGNTLGVNFIMLDQGDSMEF</sequence>
<dbReference type="Gene3D" id="3.60.15.10">
    <property type="entry name" value="Ribonuclease Z/Hydroxyacylglutathione hydrolase-like"/>
    <property type="match status" value="1"/>
</dbReference>
<dbReference type="SUPFAM" id="SSF56281">
    <property type="entry name" value="Metallo-hydrolase/oxidoreductase"/>
    <property type="match status" value="1"/>
</dbReference>
<comment type="similarity">
    <text evidence="1">Belongs to the cyclic nucleotide phosphodiesterase class-II family.</text>
</comment>
<evidence type="ECO:0000256" key="2">
    <source>
        <dbReference type="SAM" id="SignalP"/>
    </source>
</evidence>
<name>D1ALZ7_SEBTE</name>
<dbReference type="HOGENOM" id="CLU_016658_2_0_0"/>
<evidence type="ECO:0000313" key="4">
    <source>
        <dbReference type="Proteomes" id="UP000000845"/>
    </source>
</evidence>
<keyword evidence="2" id="KW-0732">Signal</keyword>
<dbReference type="EC" id="3.1.4.17" evidence="3"/>
<dbReference type="eggNOG" id="COG5212">
    <property type="taxonomic scope" value="Bacteria"/>
</dbReference>
<dbReference type="PRINTS" id="PR00388">
    <property type="entry name" value="PDIESTERASE2"/>
</dbReference>
<reference evidence="3 4" key="2">
    <citation type="journal article" date="2010" name="Stand. Genomic Sci.">
        <title>Complete genome sequence of Sebaldella termitidis type strain (NCTC 11300).</title>
        <authorList>
            <person name="Harmon-Smith M."/>
            <person name="Celia L."/>
            <person name="Chertkov O."/>
            <person name="Lapidus A."/>
            <person name="Copeland A."/>
            <person name="Glavina Del Rio T."/>
            <person name="Nolan M."/>
            <person name="Lucas S."/>
            <person name="Tice H."/>
            <person name="Cheng J.F."/>
            <person name="Han C."/>
            <person name="Detter J.C."/>
            <person name="Bruce D."/>
            <person name="Goodwin L."/>
            <person name="Pitluck S."/>
            <person name="Pati A."/>
            <person name="Liolios K."/>
            <person name="Ivanova N."/>
            <person name="Mavromatis K."/>
            <person name="Mikhailova N."/>
            <person name="Chen A."/>
            <person name="Palaniappan K."/>
            <person name="Land M."/>
            <person name="Hauser L."/>
            <person name="Chang Y.J."/>
            <person name="Jeffries C.D."/>
            <person name="Brettin T."/>
            <person name="Goker M."/>
            <person name="Beck B."/>
            <person name="Bristow J."/>
            <person name="Eisen J.A."/>
            <person name="Markowitz V."/>
            <person name="Hugenholtz P."/>
            <person name="Kyrpides N.C."/>
            <person name="Klenk H.P."/>
            <person name="Chen F."/>
        </authorList>
    </citation>
    <scope>NUCLEOTIDE SEQUENCE [LARGE SCALE GENOMIC DNA]</scope>
    <source>
        <strain evidence="4">ATCC 33386 / NCTC 11300</strain>
    </source>
</reference>